<keyword evidence="7" id="KW-1185">Reference proteome</keyword>
<evidence type="ECO:0000256" key="2">
    <source>
        <dbReference type="ARBA" id="ARBA00022723"/>
    </source>
</evidence>
<dbReference type="Gene3D" id="3.20.20.70">
    <property type="entry name" value="Aldolase class I"/>
    <property type="match status" value="1"/>
</dbReference>
<keyword evidence="3" id="KW-0408">Iron</keyword>
<keyword evidence="1" id="KW-0949">S-adenosyl-L-methionine</keyword>
<reference evidence="7" key="1">
    <citation type="submission" date="2011-02" db="EMBL/GenBank/DDBJ databases">
        <title>Complete sequence of Methanobacterium sp. AL-21.</title>
        <authorList>
            <consortium name="US DOE Joint Genome Institute"/>
            <person name="Lucas S."/>
            <person name="Copeland A."/>
            <person name="Lapidus A."/>
            <person name="Cheng J.-F."/>
            <person name="Goodwin L."/>
            <person name="Pitluck S."/>
            <person name="Chertkov O."/>
            <person name="Detter J.C."/>
            <person name="Han C."/>
            <person name="Tapia R."/>
            <person name="Land M."/>
            <person name="Hauser L."/>
            <person name="Kyrpides N."/>
            <person name="Ivanova N."/>
            <person name="Mikhailova N."/>
            <person name="Pagani I."/>
            <person name="Cadillo-Quiroz H."/>
            <person name="Imachi H."/>
            <person name="Zinder S."/>
            <person name="Liu W."/>
            <person name="Woyke T."/>
        </authorList>
    </citation>
    <scope>NUCLEOTIDE SEQUENCE [LARGE SCALE GENOMIC DNA]</scope>
    <source>
        <strain evidence="7">AL-21</strain>
    </source>
</reference>
<proteinExistence type="predicted"/>
<dbReference type="Pfam" id="PF04055">
    <property type="entry name" value="Radical_SAM"/>
    <property type="match status" value="1"/>
</dbReference>
<dbReference type="GO" id="GO:0051536">
    <property type="term" value="F:iron-sulfur cluster binding"/>
    <property type="evidence" value="ECO:0007669"/>
    <property type="project" value="UniProtKB-KW"/>
</dbReference>
<evidence type="ECO:0000313" key="6">
    <source>
        <dbReference type="EMBL" id="ADZ08600.1"/>
    </source>
</evidence>
<evidence type="ECO:0000256" key="3">
    <source>
        <dbReference type="ARBA" id="ARBA00023004"/>
    </source>
</evidence>
<dbReference type="InterPro" id="IPR007197">
    <property type="entry name" value="rSAM"/>
</dbReference>
<dbReference type="GO" id="GO:0046872">
    <property type="term" value="F:metal ion binding"/>
    <property type="evidence" value="ECO:0007669"/>
    <property type="project" value="UniProtKB-KW"/>
</dbReference>
<dbReference type="NCBIfam" id="TIGR03278">
    <property type="entry name" value="methan_mark_10"/>
    <property type="match status" value="1"/>
</dbReference>
<protein>
    <submittedName>
        <fullName evidence="6">Methanogenesis marker protein 10</fullName>
    </submittedName>
</protein>
<keyword evidence="2" id="KW-0479">Metal-binding</keyword>
<dbReference type="InterPro" id="IPR017672">
    <property type="entry name" value="MA_4551-like"/>
</dbReference>
<evidence type="ECO:0000256" key="1">
    <source>
        <dbReference type="ARBA" id="ARBA00022691"/>
    </source>
</evidence>
<dbReference type="InterPro" id="IPR013785">
    <property type="entry name" value="Aldolase_TIM"/>
</dbReference>
<dbReference type="EMBL" id="CP002551">
    <property type="protein sequence ID" value="ADZ08600.1"/>
    <property type="molecule type" value="Genomic_DNA"/>
</dbReference>
<gene>
    <name evidence="6" type="ordered locus">Metbo_0348</name>
</gene>
<evidence type="ECO:0000259" key="5">
    <source>
        <dbReference type="Pfam" id="PF04055"/>
    </source>
</evidence>
<evidence type="ECO:0000313" key="7">
    <source>
        <dbReference type="Proteomes" id="UP000007490"/>
    </source>
</evidence>
<dbReference type="InterPro" id="IPR058240">
    <property type="entry name" value="rSAM_sf"/>
</dbReference>
<dbReference type="Proteomes" id="UP000007490">
    <property type="component" value="Chromosome"/>
</dbReference>
<dbReference type="AlphaFoldDB" id="F0T8Q8"/>
<dbReference type="SUPFAM" id="SSF102114">
    <property type="entry name" value="Radical SAM enzymes"/>
    <property type="match status" value="1"/>
</dbReference>
<dbReference type="SFLD" id="SFLDS00029">
    <property type="entry name" value="Radical_SAM"/>
    <property type="match status" value="1"/>
</dbReference>
<sequence>MGKEVVNMQIIADVGGIPGKDCRGFCKYCYFRKVTGEDPLGCRSCTPGTVGCENCSTGVRETRNEFMHPFMVMGSVQNSLMMSEIRDNNLKANISGGGDVSCYPHLLELASGLNQYNLPIHLGYTSGKGFDSAKTAEELISLGVDEVTFTVFSTDQKLRDSWVKDPTKGESLNALKLFCENTEVHAASVIVPGVNDGDVLYETCSNLEDWGAKAFILMRFANFRNQGLILGNEPILKDVVPHTLVEFESLVRKINKEFNLRVTGTPLCDPENDTPFAISKEKNSEYLEILTDVQSEATVLSSNIAAPYIKKIVGMIGADELINVVPVDQDIGCLITQEDVEGVDLAELKETVIIPGRALIHDKVAQNILSKDGVDRIVARGPDKLSVDGEMSGTLSREDVLKKELIAFEDLIEAINFFGVRKK</sequence>
<reference evidence="6 7" key="2">
    <citation type="journal article" date="2014" name="Int. J. Syst. Evol. Microbiol.">
        <title>Methanobacterium paludis sp. nov. and a novel strain of Methanobacterium lacus isolated from northern peatlands.</title>
        <authorList>
            <person name="Cadillo-Quiroz H."/>
            <person name="Brauer S.L."/>
            <person name="Goodson N."/>
            <person name="Yavitt J.B."/>
            <person name="Zinder S.H."/>
        </authorList>
    </citation>
    <scope>NUCLEOTIDE SEQUENCE [LARGE SCALE GENOMIC DNA]</scope>
    <source>
        <strain evidence="6 7">AL-21</strain>
    </source>
</reference>
<dbReference type="GO" id="GO:0003824">
    <property type="term" value="F:catalytic activity"/>
    <property type="evidence" value="ECO:0007669"/>
    <property type="project" value="InterPro"/>
</dbReference>
<evidence type="ECO:0000256" key="4">
    <source>
        <dbReference type="ARBA" id="ARBA00023014"/>
    </source>
</evidence>
<dbReference type="eggNOG" id="arCOG00950">
    <property type="taxonomic scope" value="Archaea"/>
</dbReference>
<accession>F0T8Q8</accession>
<feature type="domain" description="Radical SAM core" evidence="5">
    <location>
        <begin position="18"/>
        <end position="199"/>
    </location>
</feature>
<name>F0T8Q8_METLA</name>
<keyword evidence="4" id="KW-0411">Iron-sulfur</keyword>
<organism evidence="6 7">
    <name type="scientific">Methanobacterium lacus (strain AL-21)</name>
    <dbReference type="NCBI Taxonomy" id="877455"/>
    <lineage>
        <taxon>Archaea</taxon>
        <taxon>Methanobacteriati</taxon>
        <taxon>Methanobacteriota</taxon>
        <taxon>Methanomada group</taxon>
        <taxon>Methanobacteria</taxon>
        <taxon>Methanobacteriales</taxon>
        <taxon>Methanobacteriaceae</taxon>
        <taxon>Methanobacterium</taxon>
    </lineage>
</organism>
<dbReference type="HOGENOM" id="CLU_668380_0_0_2"/>
<dbReference type="STRING" id="877455.Metbo_0348"/>
<dbReference type="KEGG" id="mel:Metbo_0348"/>